<dbReference type="EMBL" id="JAPQKH010000003">
    <property type="protein sequence ID" value="KAJ5109181.1"/>
    <property type="molecule type" value="Genomic_DNA"/>
</dbReference>
<feature type="region of interest" description="Disordered" evidence="1">
    <location>
        <begin position="311"/>
        <end position="365"/>
    </location>
</feature>
<evidence type="ECO:0000256" key="1">
    <source>
        <dbReference type="SAM" id="MobiDB-lite"/>
    </source>
</evidence>
<organism evidence="2 3">
    <name type="scientific">Penicillium angulare</name>
    <dbReference type="NCBI Taxonomy" id="116970"/>
    <lineage>
        <taxon>Eukaryota</taxon>
        <taxon>Fungi</taxon>
        <taxon>Dikarya</taxon>
        <taxon>Ascomycota</taxon>
        <taxon>Pezizomycotina</taxon>
        <taxon>Eurotiomycetes</taxon>
        <taxon>Eurotiomycetidae</taxon>
        <taxon>Eurotiales</taxon>
        <taxon>Aspergillaceae</taxon>
        <taxon>Penicillium</taxon>
    </lineage>
</organism>
<dbReference type="Proteomes" id="UP001149165">
    <property type="component" value="Unassembled WGS sequence"/>
</dbReference>
<gene>
    <name evidence="2" type="ORF">N7456_005856</name>
</gene>
<sequence length="572" mass="64532">MSIASQDYLDAMAPPGGQSYRKPAELPFELVQNIGIFFEENLYSQGLNLLISSISSGTYASEKIIVPLPQHIALATTFLVHPSTTTRAKSAEEKDAAHLSLRLLRLLSSLVSPQDCRLNHAFSFAKRVSRSGRQKEEENSSLRTDKPLNLEMGRSDSLWSRAEDFWHMVGWAFNCSVLHPERWERWQIWLRYMCDVLEDDWAERVREYEDVTRPVELGSLEDNGGRRRAVPLNILRDSLIYQFITSNSTYGRNRRILRSIFADGSTASINEFRAVFKKELMSLQTPEKPKKREREVNIDQDIYGDYLSQDDTDEEVSGATDSAAQNTSPSNKNGKTRRTKRTRRGTRTDTGAKTNGSAEVQETSLPHHSVGLAASGGLASLRFRKRLMGLLSNVSERLPRDFIDWNELYTLFVEHIRPLSLPAFQAMISPAVLPVISEPAQATLCEKLLFNLRESSAPDSDDVRLNQAKLEECFLPYAAAAATMVNNAKVSLLLEATVTLLATSGMIRGTKDFKMAVENGILRRAEMVQEDLRRNQGSRGEEPVEWAWLLESGDRLLFLLELLEDKRTESGP</sequence>
<name>A0A9W9FZ68_9EURO</name>
<feature type="compositionally biased region" description="Polar residues" evidence="1">
    <location>
        <begin position="319"/>
        <end position="333"/>
    </location>
</feature>
<evidence type="ECO:0000313" key="2">
    <source>
        <dbReference type="EMBL" id="KAJ5109181.1"/>
    </source>
</evidence>
<reference evidence="2" key="1">
    <citation type="submission" date="2022-11" db="EMBL/GenBank/DDBJ databases">
        <authorList>
            <person name="Petersen C."/>
        </authorList>
    </citation>
    <scope>NUCLEOTIDE SEQUENCE</scope>
    <source>
        <strain evidence="2">IBT 30069</strain>
    </source>
</reference>
<evidence type="ECO:0000313" key="3">
    <source>
        <dbReference type="Proteomes" id="UP001149165"/>
    </source>
</evidence>
<feature type="compositionally biased region" description="Polar residues" evidence="1">
    <location>
        <begin position="355"/>
        <end position="365"/>
    </location>
</feature>
<dbReference type="OrthoDB" id="5411773at2759"/>
<reference evidence="2" key="2">
    <citation type="journal article" date="2023" name="IMA Fungus">
        <title>Comparative genomic study of the Penicillium genus elucidates a diverse pangenome and 15 lateral gene transfer events.</title>
        <authorList>
            <person name="Petersen C."/>
            <person name="Sorensen T."/>
            <person name="Nielsen M.R."/>
            <person name="Sondergaard T.E."/>
            <person name="Sorensen J.L."/>
            <person name="Fitzpatrick D.A."/>
            <person name="Frisvad J.C."/>
            <person name="Nielsen K.L."/>
        </authorList>
    </citation>
    <scope>NUCLEOTIDE SEQUENCE</scope>
    <source>
        <strain evidence="2">IBT 30069</strain>
    </source>
</reference>
<dbReference type="AlphaFoldDB" id="A0A9W9FZ68"/>
<protein>
    <submittedName>
        <fullName evidence="2">Uncharacterized protein</fullName>
    </submittedName>
</protein>
<keyword evidence="3" id="KW-1185">Reference proteome</keyword>
<proteinExistence type="predicted"/>
<feature type="compositionally biased region" description="Basic residues" evidence="1">
    <location>
        <begin position="334"/>
        <end position="345"/>
    </location>
</feature>
<comment type="caution">
    <text evidence="2">The sequence shown here is derived from an EMBL/GenBank/DDBJ whole genome shotgun (WGS) entry which is preliminary data.</text>
</comment>
<accession>A0A9W9FZ68</accession>